<feature type="domain" description="Ig-like" evidence="15">
    <location>
        <begin position="433"/>
        <end position="501"/>
    </location>
</feature>
<dbReference type="SUPFAM" id="SSF49785">
    <property type="entry name" value="Galactose-binding domain-like"/>
    <property type="match status" value="1"/>
</dbReference>
<dbReference type="Gene3D" id="2.60.40.10">
    <property type="entry name" value="Immunoglobulins"/>
    <property type="match status" value="2"/>
</dbReference>
<dbReference type="SMART" id="SM00181">
    <property type="entry name" value="EGF"/>
    <property type="match status" value="3"/>
</dbReference>
<evidence type="ECO:0000256" key="6">
    <source>
        <dbReference type="ARBA" id="ARBA00022737"/>
    </source>
</evidence>
<dbReference type="PROSITE" id="PS01187">
    <property type="entry name" value="EGF_CA"/>
    <property type="match status" value="1"/>
</dbReference>
<dbReference type="CDD" id="cd00041">
    <property type="entry name" value="CUB"/>
    <property type="match status" value="1"/>
</dbReference>
<dbReference type="InterPro" id="IPR000152">
    <property type="entry name" value="EGF-type_Asp/Asn_hydroxyl_site"/>
</dbReference>
<dbReference type="InterPro" id="IPR008979">
    <property type="entry name" value="Galactose-bd-like_sf"/>
</dbReference>
<dbReference type="PROSITE" id="PS00022">
    <property type="entry name" value="EGF_1"/>
    <property type="match status" value="2"/>
</dbReference>
<evidence type="ECO:0000256" key="3">
    <source>
        <dbReference type="ARBA" id="ARBA00022536"/>
    </source>
</evidence>
<dbReference type="FunFam" id="2.10.25.10:FF:000391">
    <property type="entry name" value="Weary, isoform C"/>
    <property type="match status" value="1"/>
</dbReference>
<dbReference type="GO" id="GO:0005886">
    <property type="term" value="C:plasma membrane"/>
    <property type="evidence" value="ECO:0007669"/>
    <property type="project" value="UniProtKB-SubCell"/>
</dbReference>
<dbReference type="PROSITE" id="PS01180">
    <property type="entry name" value="CUB"/>
    <property type="match status" value="1"/>
</dbReference>
<evidence type="ECO:0000256" key="11">
    <source>
        <dbReference type="ARBA" id="ARBA00023180"/>
    </source>
</evidence>
<keyword evidence="5" id="KW-0732">Signal</keyword>
<dbReference type="Pfam" id="PF00431">
    <property type="entry name" value="CUB"/>
    <property type="match status" value="1"/>
</dbReference>
<dbReference type="Pfam" id="PF00008">
    <property type="entry name" value="EGF"/>
    <property type="match status" value="1"/>
</dbReference>
<dbReference type="PROSITE" id="PS00010">
    <property type="entry name" value="ASX_HYDROXYL"/>
    <property type="match status" value="1"/>
</dbReference>
<evidence type="ECO:0000256" key="12">
    <source>
        <dbReference type="PROSITE-ProRule" id="PRU00076"/>
    </source>
</evidence>
<dbReference type="Pfam" id="PF13927">
    <property type="entry name" value="Ig_3"/>
    <property type="match status" value="1"/>
</dbReference>
<protein>
    <submittedName>
        <fullName evidence="16">Uncharacterized protein</fullName>
    </submittedName>
</protein>
<feature type="domain" description="Ig-like" evidence="15">
    <location>
        <begin position="523"/>
        <end position="596"/>
    </location>
</feature>
<dbReference type="Pfam" id="PF07679">
    <property type="entry name" value="I-set"/>
    <property type="match status" value="1"/>
</dbReference>
<evidence type="ECO:0000259" key="14">
    <source>
        <dbReference type="PROSITE" id="PS50026"/>
    </source>
</evidence>
<feature type="non-terminal residue" evidence="16">
    <location>
        <position position="605"/>
    </location>
</feature>
<dbReference type="InterPro" id="IPR013783">
    <property type="entry name" value="Ig-like_fold"/>
</dbReference>
<dbReference type="GO" id="GO:0005509">
    <property type="term" value="F:calcium ion binding"/>
    <property type="evidence" value="ECO:0007669"/>
    <property type="project" value="InterPro"/>
</dbReference>
<comment type="caution">
    <text evidence="16">The sequence shown here is derived from an EMBL/GenBank/DDBJ whole genome shotgun (WGS) entry which is preliminary data.</text>
</comment>
<evidence type="ECO:0000256" key="4">
    <source>
        <dbReference type="ARBA" id="ARBA00022692"/>
    </source>
</evidence>
<feature type="disulfide bond" evidence="12">
    <location>
        <begin position="393"/>
        <end position="402"/>
    </location>
</feature>
<dbReference type="InterPro" id="IPR003599">
    <property type="entry name" value="Ig_sub"/>
</dbReference>
<dbReference type="InterPro" id="IPR000859">
    <property type="entry name" value="CUB_dom"/>
</dbReference>
<dbReference type="InterPro" id="IPR003598">
    <property type="entry name" value="Ig_sub2"/>
</dbReference>
<dbReference type="InterPro" id="IPR000742">
    <property type="entry name" value="EGF"/>
</dbReference>
<dbReference type="InterPro" id="IPR035914">
    <property type="entry name" value="Sperma_CUB_dom_sf"/>
</dbReference>
<dbReference type="InterPro" id="IPR007110">
    <property type="entry name" value="Ig-like_dom"/>
</dbReference>
<dbReference type="EMBL" id="JAIWYP010000001">
    <property type="protein sequence ID" value="KAH3892707.1"/>
    <property type="molecule type" value="Genomic_DNA"/>
</dbReference>
<evidence type="ECO:0000256" key="8">
    <source>
        <dbReference type="ARBA" id="ARBA00022989"/>
    </source>
</evidence>
<keyword evidence="7" id="KW-0106">Calcium</keyword>
<keyword evidence="4" id="KW-0812">Transmembrane</keyword>
<dbReference type="PANTHER" id="PTHR24039:SF28">
    <property type="entry name" value="EGF-LIKE DOMAIN-CONTAINING PROTEIN"/>
    <property type="match status" value="1"/>
</dbReference>
<dbReference type="Proteomes" id="UP000828390">
    <property type="component" value="Unassembled WGS sequence"/>
</dbReference>
<evidence type="ECO:0000259" key="15">
    <source>
        <dbReference type="PROSITE" id="PS50835"/>
    </source>
</evidence>
<dbReference type="AlphaFoldDB" id="A0A9D4NGC9"/>
<feature type="domain" description="CUB" evidence="13">
    <location>
        <begin position="224"/>
        <end position="339"/>
    </location>
</feature>
<accession>A0A9D4NGC9</accession>
<evidence type="ECO:0000256" key="2">
    <source>
        <dbReference type="ARBA" id="ARBA00022475"/>
    </source>
</evidence>
<dbReference type="SMART" id="SM00042">
    <property type="entry name" value="CUB"/>
    <property type="match status" value="1"/>
</dbReference>
<dbReference type="PROSITE" id="PS01186">
    <property type="entry name" value="EGF_2"/>
    <property type="match status" value="1"/>
</dbReference>
<dbReference type="SMART" id="SM00408">
    <property type="entry name" value="IGc2"/>
    <property type="match status" value="2"/>
</dbReference>
<feature type="domain" description="EGF-like" evidence="14">
    <location>
        <begin position="185"/>
        <end position="221"/>
    </location>
</feature>
<sequence>MLFADDLAFNKPARQKEERESFSASLAVDNDNDTCTNPQNVKDPWWRVDIGHDVIVRGLIVYVENSTRDVLKIFSVEVEADGSADRKMCFTYSNPSGRLPVPYTFTCLQYLIGRHVIITGYTGNAMISLRLCSVGVYGRCVPGTYGTYCTETCGNCKNASTCNPTTGQCPSGCDVGYTGSTCKDNVNECAQNPCKNGATCNNLQNGYSCKCTQGWQGLNCDQGCSGIRSDTDGTGHILYTAPEYEDDRHCVLVVRTATYNHVVQVHFNRFKIEDSDNCEFESLNIFSGERTDSASLGGPYCASSLDDRTFLSSGNTMRLVFKMDHSLSFFGFQANFTFLHIDQLDKDCGCRRNTVCVVQGFEKMCIGGSTCSVASCANGAVCVNNGSVDHCYCTAGYTGNFCTEKTGSAGRLKFKQELKSRKVMKGAQFESHCQVEKPVSGDRVVYSWYHEGNLIGDYHSNNKFGDLGEGTLMINNFKEQFEGRYTCEARAGNSTTEQTFTLKMVEECVLDMKGPSDDEEDAGKIVILSCSAFGATDIWWERSYEKIDTESTGSKFTKMDNKYLRIANVSTQDSGMYTCVAKDTRHCESRRSGTLTILNRGPYER</sequence>
<dbReference type="InterPro" id="IPR018097">
    <property type="entry name" value="EGF_Ca-bd_CS"/>
</dbReference>
<dbReference type="InterPro" id="IPR001881">
    <property type="entry name" value="EGF-like_Ca-bd_dom"/>
</dbReference>
<evidence type="ECO:0000256" key="1">
    <source>
        <dbReference type="ARBA" id="ARBA00004251"/>
    </source>
</evidence>
<dbReference type="SUPFAM" id="SSF48726">
    <property type="entry name" value="Immunoglobulin"/>
    <property type="match status" value="2"/>
</dbReference>
<keyword evidence="9" id="KW-0472">Membrane</keyword>
<gene>
    <name evidence="16" type="ORF">DPMN_016832</name>
</gene>
<evidence type="ECO:0000256" key="9">
    <source>
        <dbReference type="ARBA" id="ARBA00023136"/>
    </source>
</evidence>
<dbReference type="SUPFAM" id="SSF57196">
    <property type="entry name" value="EGF/Laminin"/>
    <property type="match status" value="1"/>
</dbReference>
<dbReference type="SMART" id="SM00179">
    <property type="entry name" value="EGF_CA"/>
    <property type="match status" value="1"/>
</dbReference>
<keyword evidence="3 12" id="KW-0245">EGF-like domain</keyword>
<dbReference type="GO" id="GO:0023052">
    <property type="term" value="P:signaling"/>
    <property type="evidence" value="ECO:0007669"/>
    <property type="project" value="UniProtKB-ARBA"/>
</dbReference>
<keyword evidence="11" id="KW-0325">Glycoprotein</keyword>
<dbReference type="Gene3D" id="2.10.25.10">
    <property type="entry name" value="Laminin"/>
    <property type="match status" value="1"/>
</dbReference>
<comment type="caution">
    <text evidence="12">Lacks conserved residue(s) required for the propagation of feature annotation.</text>
</comment>
<dbReference type="PROSITE" id="PS50835">
    <property type="entry name" value="IG_LIKE"/>
    <property type="match status" value="2"/>
</dbReference>
<dbReference type="InterPro" id="IPR013098">
    <property type="entry name" value="Ig_I-set"/>
</dbReference>
<reference evidence="16" key="1">
    <citation type="journal article" date="2019" name="bioRxiv">
        <title>The Genome of the Zebra Mussel, Dreissena polymorpha: A Resource for Invasive Species Research.</title>
        <authorList>
            <person name="McCartney M.A."/>
            <person name="Auch B."/>
            <person name="Kono T."/>
            <person name="Mallez S."/>
            <person name="Zhang Y."/>
            <person name="Obille A."/>
            <person name="Becker A."/>
            <person name="Abrahante J.E."/>
            <person name="Garbe J."/>
            <person name="Badalamenti J.P."/>
            <person name="Herman A."/>
            <person name="Mangelson H."/>
            <person name="Liachko I."/>
            <person name="Sullivan S."/>
            <person name="Sone E.D."/>
            <person name="Koren S."/>
            <person name="Silverstein K.A.T."/>
            <person name="Beckman K.B."/>
            <person name="Gohl D.M."/>
        </authorList>
    </citation>
    <scope>NUCLEOTIDE SEQUENCE</scope>
    <source>
        <strain evidence="16">Duluth1</strain>
        <tissue evidence="16">Whole animal</tissue>
    </source>
</reference>
<feature type="disulfide bond" evidence="12">
    <location>
        <begin position="211"/>
        <end position="220"/>
    </location>
</feature>
<organism evidence="16 17">
    <name type="scientific">Dreissena polymorpha</name>
    <name type="common">Zebra mussel</name>
    <name type="synonym">Mytilus polymorpha</name>
    <dbReference type="NCBI Taxonomy" id="45954"/>
    <lineage>
        <taxon>Eukaryota</taxon>
        <taxon>Metazoa</taxon>
        <taxon>Spiralia</taxon>
        <taxon>Lophotrochozoa</taxon>
        <taxon>Mollusca</taxon>
        <taxon>Bivalvia</taxon>
        <taxon>Autobranchia</taxon>
        <taxon>Heteroconchia</taxon>
        <taxon>Euheterodonta</taxon>
        <taxon>Imparidentia</taxon>
        <taxon>Neoheterodontei</taxon>
        <taxon>Myida</taxon>
        <taxon>Dreissenoidea</taxon>
        <taxon>Dreissenidae</taxon>
        <taxon>Dreissena</taxon>
    </lineage>
</organism>
<dbReference type="InterPro" id="IPR036179">
    <property type="entry name" value="Ig-like_dom_sf"/>
</dbReference>
<feature type="domain" description="EGF-like" evidence="14">
    <location>
        <begin position="367"/>
        <end position="403"/>
    </location>
</feature>
<keyword evidence="10 12" id="KW-1015">Disulfide bond</keyword>
<evidence type="ECO:0000256" key="5">
    <source>
        <dbReference type="ARBA" id="ARBA00022729"/>
    </source>
</evidence>
<dbReference type="CDD" id="cd00096">
    <property type="entry name" value="Ig"/>
    <property type="match status" value="1"/>
</dbReference>
<dbReference type="SMART" id="SM00409">
    <property type="entry name" value="IG"/>
    <property type="match status" value="2"/>
</dbReference>
<keyword evidence="2" id="KW-1003">Cell membrane</keyword>
<proteinExistence type="predicted"/>
<dbReference type="GO" id="GO:0007154">
    <property type="term" value="P:cell communication"/>
    <property type="evidence" value="ECO:0007669"/>
    <property type="project" value="UniProtKB-ARBA"/>
</dbReference>
<comment type="subcellular location">
    <subcellularLocation>
        <location evidence="1">Cell membrane</location>
        <topology evidence="1">Single-pass type I membrane protein</topology>
    </subcellularLocation>
</comment>
<evidence type="ECO:0000256" key="10">
    <source>
        <dbReference type="ARBA" id="ARBA00023157"/>
    </source>
</evidence>
<dbReference type="Gene3D" id="2.60.120.290">
    <property type="entry name" value="Spermadhesin, CUB domain"/>
    <property type="match status" value="1"/>
</dbReference>
<dbReference type="PANTHER" id="PTHR24039">
    <property type="entry name" value="FIBRILLIN-RELATED"/>
    <property type="match status" value="1"/>
</dbReference>
<keyword evidence="8" id="KW-1133">Transmembrane helix</keyword>
<keyword evidence="17" id="KW-1185">Reference proteome</keyword>
<name>A0A9D4NGC9_DREPO</name>
<evidence type="ECO:0000256" key="7">
    <source>
        <dbReference type="ARBA" id="ARBA00022837"/>
    </source>
</evidence>
<keyword evidence="6" id="KW-0677">Repeat</keyword>
<dbReference type="Gene3D" id="2.60.120.260">
    <property type="entry name" value="Galactose-binding domain-like"/>
    <property type="match status" value="1"/>
</dbReference>
<reference evidence="16" key="2">
    <citation type="submission" date="2020-11" db="EMBL/GenBank/DDBJ databases">
        <authorList>
            <person name="McCartney M.A."/>
            <person name="Auch B."/>
            <person name="Kono T."/>
            <person name="Mallez S."/>
            <person name="Becker A."/>
            <person name="Gohl D.M."/>
            <person name="Silverstein K.A.T."/>
            <person name="Koren S."/>
            <person name="Bechman K.B."/>
            <person name="Herman A."/>
            <person name="Abrahante J.E."/>
            <person name="Garbe J."/>
        </authorList>
    </citation>
    <scope>NUCLEOTIDE SEQUENCE</scope>
    <source>
        <strain evidence="16">Duluth1</strain>
        <tissue evidence="16">Whole animal</tissue>
    </source>
</reference>
<dbReference type="Pfam" id="PF22633">
    <property type="entry name" value="F5_F8_type_C_2"/>
    <property type="match status" value="1"/>
</dbReference>
<dbReference type="SUPFAM" id="SSF49854">
    <property type="entry name" value="Spermadhesin, CUB domain"/>
    <property type="match status" value="1"/>
</dbReference>
<dbReference type="PROSITE" id="PS50026">
    <property type="entry name" value="EGF_3"/>
    <property type="match status" value="2"/>
</dbReference>
<dbReference type="CDD" id="cd00054">
    <property type="entry name" value="EGF_CA"/>
    <property type="match status" value="1"/>
</dbReference>
<evidence type="ECO:0000313" key="16">
    <source>
        <dbReference type="EMBL" id="KAH3892707.1"/>
    </source>
</evidence>
<evidence type="ECO:0000259" key="13">
    <source>
        <dbReference type="PROSITE" id="PS01180"/>
    </source>
</evidence>
<evidence type="ECO:0000313" key="17">
    <source>
        <dbReference type="Proteomes" id="UP000828390"/>
    </source>
</evidence>